<dbReference type="EMBL" id="BGPR01003041">
    <property type="protein sequence ID" value="GBM82884.1"/>
    <property type="molecule type" value="Genomic_DNA"/>
</dbReference>
<dbReference type="AlphaFoldDB" id="A0A4Y2IZ09"/>
<evidence type="ECO:0000313" key="1">
    <source>
        <dbReference type="EMBL" id="GBM82884.1"/>
    </source>
</evidence>
<organism evidence="1 2">
    <name type="scientific">Araneus ventricosus</name>
    <name type="common">Orbweaver spider</name>
    <name type="synonym">Epeira ventricosa</name>
    <dbReference type="NCBI Taxonomy" id="182803"/>
    <lineage>
        <taxon>Eukaryota</taxon>
        <taxon>Metazoa</taxon>
        <taxon>Ecdysozoa</taxon>
        <taxon>Arthropoda</taxon>
        <taxon>Chelicerata</taxon>
        <taxon>Arachnida</taxon>
        <taxon>Araneae</taxon>
        <taxon>Araneomorphae</taxon>
        <taxon>Entelegynae</taxon>
        <taxon>Araneoidea</taxon>
        <taxon>Araneidae</taxon>
        <taxon>Araneus</taxon>
    </lineage>
</organism>
<comment type="caution">
    <text evidence="1">The sequence shown here is derived from an EMBL/GenBank/DDBJ whole genome shotgun (WGS) entry which is preliminary data.</text>
</comment>
<sequence>MAVLRHEGCLFIKNPEETKEVFRTLRRKKMDSTWKDLFALERNERDSGQEERILAFMVQRIQSCALYWLENYYTSKIVLIQESQEVPRNQMRRNLGFSTKFPKKDVLGTSLI</sequence>
<accession>A0A4Y2IZ09</accession>
<name>A0A4Y2IZ09_ARAVE</name>
<protein>
    <submittedName>
        <fullName evidence="1">Uncharacterized protein</fullName>
    </submittedName>
</protein>
<proteinExistence type="predicted"/>
<gene>
    <name evidence="1" type="ORF">AVEN_195515_1</name>
</gene>
<evidence type="ECO:0000313" key="2">
    <source>
        <dbReference type="Proteomes" id="UP000499080"/>
    </source>
</evidence>
<reference evidence="1 2" key="1">
    <citation type="journal article" date="2019" name="Sci. Rep.">
        <title>Orb-weaving spider Araneus ventricosus genome elucidates the spidroin gene catalogue.</title>
        <authorList>
            <person name="Kono N."/>
            <person name="Nakamura H."/>
            <person name="Ohtoshi R."/>
            <person name="Moran D.A.P."/>
            <person name="Shinohara A."/>
            <person name="Yoshida Y."/>
            <person name="Fujiwara M."/>
            <person name="Mori M."/>
            <person name="Tomita M."/>
            <person name="Arakawa K."/>
        </authorList>
    </citation>
    <scope>NUCLEOTIDE SEQUENCE [LARGE SCALE GENOMIC DNA]</scope>
</reference>
<keyword evidence="2" id="KW-1185">Reference proteome</keyword>
<dbReference type="Proteomes" id="UP000499080">
    <property type="component" value="Unassembled WGS sequence"/>
</dbReference>